<dbReference type="GO" id="GO:0008218">
    <property type="term" value="P:bioluminescence"/>
    <property type="evidence" value="ECO:0007669"/>
    <property type="project" value="InterPro"/>
</dbReference>
<comment type="caution">
    <text evidence="2">The sequence shown here is derived from an EMBL/GenBank/DDBJ whole genome shotgun (WGS) entry which is preliminary data.</text>
</comment>
<evidence type="ECO:0000259" key="1">
    <source>
        <dbReference type="Pfam" id="PF04443"/>
    </source>
</evidence>
<sequence length="333" mass="38199">MSQSLHHLIFDSSIAFPERVIKVFNYQLENNPVYSRFNEVFGFSRDLSSPISIDELPLIPIRVFKEADIKSFQGEEELLFMSSGTSSMTHSRHFIKNRSVYEKAIENQFYNFFPKDQTSVVCYTPGYSENPHSSLIWMLNHLVEQDSSGLSHFIPLDQPLKKEQLEKLIQSNRKVVLFGAAFGLLDLIESGSDPLPEGAHIIETGGMKTHRREIHKSELRELLSDGFQVPPSRIHSEYGMCELLSQCYAIGGEWFETPEWMRVTVRDANDPSRICEPYEPGKLGIIDLANLYSCSFIQTDDMGMMDDQGRFKVMGRWRKAEMRGCNFLIDSET</sequence>
<gene>
    <name evidence="2" type="ORF">CWD77_03325</name>
</gene>
<protein>
    <recommendedName>
        <fullName evidence="1">Acyl-protein synthetase LuxE domain-containing protein</fullName>
    </recommendedName>
</protein>
<reference evidence="2 3" key="1">
    <citation type="submission" date="2017-11" db="EMBL/GenBank/DDBJ databases">
        <title>Rhodohalobacter 15182 sp. nov., isolated from a salt lake.</title>
        <authorList>
            <person name="Han S."/>
        </authorList>
    </citation>
    <scope>NUCLEOTIDE SEQUENCE [LARGE SCALE GENOMIC DNA]</scope>
    <source>
        <strain evidence="2 3">15182</strain>
    </source>
</reference>
<name>A0A2N0VK05_9BACT</name>
<proteinExistence type="predicted"/>
<evidence type="ECO:0000313" key="3">
    <source>
        <dbReference type="Proteomes" id="UP000233398"/>
    </source>
</evidence>
<dbReference type="Pfam" id="PF04443">
    <property type="entry name" value="LuxE"/>
    <property type="match status" value="1"/>
</dbReference>
<dbReference type="InterPro" id="IPR007534">
    <property type="entry name" value="LuxE"/>
</dbReference>
<dbReference type="RefSeq" id="WP_101071801.1">
    <property type="nucleotide sequence ID" value="NZ_PISP01000001.1"/>
</dbReference>
<keyword evidence="3" id="KW-1185">Reference proteome</keyword>
<organism evidence="2 3">
    <name type="scientific">Rhodohalobacter barkolensis</name>
    <dbReference type="NCBI Taxonomy" id="2053187"/>
    <lineage>
        <taxon>Bacteria</taxon>
        <taxon>Pseudomonadati</taxon>
        <taxon>Balneolota</taxon>
        <taxon>Balneolia</taxon>
        <taxon>Balneolales</taxon>
        <taxon>Balneolaceae</taxon>
        <taxon>Rhodohalobacter</taxon>
    </lineage>
</organism>
<accession>A0A2N0VK05</accession>
<dbReference type="Proteomes" id="UP000233398">
    <property type="component" value="Unassembled WGS sequence"/>
</dbReference>
<dbReference type="GO" id="GO:0047474">
    <property type="term" value="F:long-chain fatty acid--protein ligase activity"/>
    <property type="evidence" value="ECO:0007669"/>
    <property type="project" value="InterPro"/>
</dbReference>
<dbReference type="EMBL" id="PISP01000001">
    <property type="protein sequence ID" value="PKD44511.1"/>
    <property type="molecule type" value="Genomic_DNA"/>
</dbReference>
<dbReference type="AlphaFoldDB" id="A0A2N0VK05"/>
<feature type="domain" description="Acyl-protein synthetase LuxE" evidence="1">
    <location>
        <begin position="165"/>
        <end position="328"/>
    </location>
</feature>
<dbReference type="OrthoDB" id="182577at2"/>
<evidence type="ECO:0000313" key="2">
    <source>
        <dbReference type="EMBL" id="PKD44511.1"/>
    </source>
</evidence>